<reference evidence="1" key="1">
    <citation type="submission" date="2012-09" db="EMBL/GenBank/DDBJ databases">
        <authorList>
            <person name="Martin A.A."/>
        </authorList>
    </citation>
    <scope>NUCLEOTIDE SEQUENCE</scope>
</reference>
<dbReference type="STRING" id="6313.A0A0K0D5L1"/>
<sequence length="140" mass="16105">MSLKNIGLALGVSNGSRGVVTRFSKSGFPVVKFLSTQEEVEILPIRFSVRIPGQDEHAYRRQRHLQFAWAILIHKSQGLTLDAVEVSLERARSLAVRVIAFDPCVIRSNHLVVKYYESIKMNAALRKEDENFIVRRHCWW</sequence>
<keyword evidence="1" id="KW-1185">Reference proteome</keyword>
<protein>
    <submittedName>
        <fullName evidence="2">DNA helicase</fullName>
    </submittedName>
</protein>
<proteinExistence type="predicted"/>
<evidence type="ECO:0000313" key="1">
    <source>
        <dbReference type="Proteomes" id="UP000035642"/>
    </source>
</evidence>
<dbReference type="InterPro" id="IPR051055">
    <property type="entry name" value="PIF1_helicase"/>
</dbReference>
<dbReference type="InterPro" id="IPR027417">
    <property type="entry name" value="P-loop_NTPase"/>
</dbReference>
<dbReference type="Proteomes" id="UP000035642">
    <property type="component" value="Unassembled WGS sequence"/>
</dbReference>
<accession>A0A0K0D5L1</accession>
<dbReference type="PANTHER" id="PTHR47642:SF7">
    <property type="entry name" value="ATP-DEPENDENT DNA HELICASE PIF1"/>
    <property type="match status" value="1"/>
</dbReference>
<dbReference type="PANTHER" id="PTHR47642">
    <property type="entry name" value="ATP-DEPENDENT DNA HELICASE"/>
    <property type="match status" value="1"/>
</dbReference>
<dbReference type="WBParaSite" id="ACAC_0000535601-mRNA-1">
    <property type="protein sequence ID" value="ACAC_0000535601-mRNA-1"/>
    <property type="gene ID" value="ACAC_0000535601"/>
</dbReference>
<evidence type="ECO:0000313" key="2">
    <source>
        <dbReference type="WBParaSite" id="ACAC_0000535601-mRNA-1"/>
    </source>
</evidence>
<reference evidence="2" key="2">
    <citation type="submission" date="2017-02" db="UniProtKB">
        <authorList>
            <consortium name="WormBaseParasite"/>
        </authorList>
    </citation>
    <scope>IDENTIFICATION</scope>
</reference>
<name>A0A0K0D5L1_ANGCA</name>
<dbReference type="SUPFAM" id="SSF52540">
    <property type="entry name" value="P-loop containing nucleoside triphosphate hydrolases"/>
    <property type="match status" value="1"/>
</dbReference>
<organism evidence="1 2">
    <name type="scientific">Angiostrongylus cantonensis</name>
    <name type="common">Rat lungworm</name>
    <dbReference type="NCBI Taxonomy" id="6313"/>
    <lineage>
        <taxon>Eukaryota</taxon>
        <taxon>Metazoa</taxon>
        <taxon>Ecdysozoa</taxon>
        <taxon>Nematoda</taxon>
        <taxon>Chromadorea</taxon>
        <taxon>Rhabditida</taxon>
        <taxon>Rhabditina</taxon>
        <taxon>Rhabditomorpha</taxon>
        <taxon>Strongyloidea</taxon>
        <taxon>Metastrongylidae</taxon>
        <taxon>Angiostrongylus</taxon>
    </lineage>
</organism>
<dbReference type="AlphaFoldDB" id="A0A0K0D5L1"/>